<reference evidence="2 3" key="1">
    <citation type="submission" date="2024-09" db="EMBL/GenBank/DDBJ databases">
        <authorList>
            <person name="Sun Q."/>
            <person name="Mori K."/>
        </authorList>
    </citation>
    <scope>NUCLEOTIDE SEQUENCE [LARGE SCALE GENOMIC DNA]</scope>
    <source>
        <strain evidence="2 3">CCM 7468</strain>
    </source>
</reference>
<accession>A0ABV6IZW7</accession>
<protein>
    <recommendedName>
        <fullName evidence="4">DUF3486 family protein</fullName>
    </recommendedName>
</protein>
<keyword evidence="1" id="KW-0175">Coiled coil</keyword>
<evidence type="ECO:0008006" key="4">
    <source>
        <dbReference type="Google" id="ProtNLM"/>
    </source>
</evidence>
<dbReference type="Proteomes" id="UP001589789">
    <property type="component" value="Unassembled WGS sequence"/>
</dbReference>
<name>A0ABV6IZW7_9PROT</name>
<evidence type="ECO:0000313" key="3">
    <source>
        <dbReference type="Proteomes" id="UP001589789"/>
    </source>
</evidence>
<sequence length="231" mass="25613">MTKTGRGVSRKALDKLDLDAVTDTVADSRPAQLEKLMVVPGEVLDAIKEVFAGTRVAADHDLVGAVLEARRAVGQAWGRAGQATVEIGRALNALDERLHGREERARLKAGFEKLFPFSDPVASQFRRVAEAVDSGRFTASDLPGSYSAAYQLALLAKDELEEARRRGLVAPHTTRAAVLAFRRERSHAQSAMVDLKALIAEQRRLREQRRELLRKLVEMRQRAREIARLLA</sequence>
<feature type="coiled-coil region" evidence="1">
    <location>
        <begin position="188"/>
        <end position="229"/>
    </location>
</feature>
<organism evidence="2 3">
    <name type="scientific">Muricoccus vinaceus</name>
    <dbReference type="NCBI Taxonomy" id="424704"/>
    <lineage>
        <taxon>Bacteria</taxon>
        <taxon>Pseudomonadati</taxon>
        <taxon>Pseudomonadota</taxon>
        <taxon>Alphaproteobacteria</taxon>
        <taxon>Acetobacterales</taxon>
        <taxon>Roseomonadaceae</taxon>
        <taxon>Muricoccus</taxon>
    </lineage>
</organism>
<gene>
    <name evidence="2" type="ORF">ACFFIC_26950</name>
</gene>
<proteinExistence type="predicted"/>
<dbReference type="RefSeq" id="WP_377056273.1">
    <property type="nucleotide sequence ID" value="NZ_JBHLVZ010000095.1"/>
</dbReference>
<evidence type="ECO:0000256" key="1">
    <source>
        <dbReference type="SAM" id="Coils"/>
    </source>
</evidence>
<evidence type="ECO:0000313" key="2">
    <source>
        <dbReference type="EMBL" id="MFC0389160.1"/>
    </source>
</evidence>
<keyword evidence="3" id="KW-1185">Reference proteome</keyword>
<dbReference type="EMBL" id="JBHLVZ010000095">
    <property type="protein sequence ID" value="MFC0389160.1"/>
    <property type="molecule type" value="Genomic_DNA"/>
</dbReference>
<comment type="caution">
    <text evidence="2">The sequence shown here is derived from an EMBL/GenBank/DDBJ whole genome shotgun (WGS) entry which is preliminary data.</text>
</comment>